<reference evidence="2" key="1">
    <citation type="journal article" date="2020" name="Fungal Divers.">
        <title>Resolving the Mortierellaceae phylogeny through synthesis of multi-gene phylogenetics and phylogenomics.</title>
        <authorList>
            <person name="Vandepol N."/>
            <person name="Liber J."/>
            <person name="Desiro A."/>
            <person name="Na H."/>
            <person name="Kennedy M."/>
            <person name="Barry K."/>
            <person name="Grigoriev I.V."/>
            <person name="Miller A.N."/>
            <person name="O'Donnell K."/>
            <person name="Stajich J.E."/>
            <person name="Bonito G."/>
        </authorList>
    </citation>
    <scope>NUCLEOTIDE SEQUENCE</scope>
    <source>
        <strain evidence="2">NRRL 2769</strain>
    </source>
</reference>
<dbReference type="InterPro" id="IPR036259">
    <property type="entry name" value="MFS_trans_sf"/>
</dbReference>
<proteinExistence type="predicted"/>
<protein>
    <submittedName>
        <fullName evidence="2">Uncharacterized protein</fullName>
    </submittedName>
</protein>
<feature type="transmembrane region" description="Helical" evidence="1">
    <location>
        <begin position="68"/>
        <end position="86"/>
    </location>
</feature>
<keyword evidence="3" id="KW-1185">Reference proteome</keyword>
<dbReference type="SUPFAM" id="SSF103473">
    <property type="entry name" value="MFS general substrate transporter"/>
    <property type="match status" value="1"/>
</dbReference>
<keyword evidence="1" id="KW-0472">Membrane</keyword>
<dbReference type="Proteomes" id="UP000703661">
    <property type="component" value="Unassembled WGS sequence"/>
</dbReference>
<accession>A0A9P6T2S7</accession>
<comment type="caution">
    <text evidence="2">The sequence shown here is derived from an EMBL/GenBank/DDBJ whole genome shotgun (WGS) entry which is preliminary data.</text>
</comment>
<dbReference type="AlphaFoldDB" id="A0A9P6T2S7"/>
<sequence>MVAIWLTCQINSVSDAADEDQGVVGAVYNVCLQIGAPLGIAISNIIANNKNGLYAVGAQLLPGYLDAFYSYSVMAGVGLVVTLILYPNSDQVRSPTGAERLDVEAVVTTDGDDERVAKGNRDEVVGDESEINSKVTVVNGSSSSLEKRV</sequence>
<gene>
    <name evidence="2" type="ORF">BGZ80_004231</name>
</gene>
<feature type="transmembrane region" description="Helical" evidence="1">
    <location>
        <begin position="26"/>
        <end position="47"/>
    </location>
</feature>
<organism evidence="2 3">
    <name type="scientific">Entomortierella chlamydospora</name>
    <dbReference type="NCBI Taxonomy" id="101097"/>
    <lineage>
        <taxon>Eukaryota</taxon>
        <taxon>Fungi</taxon>
        <taxon>Fungi incertae sedis</taxon>
        <taxon>Mucoromycota</taxon>
        <taxon>Mortierellomycotina</taxon>
        <taxon>Mortierellomycetes</taxon>
        <taxon>Mortierellales</taxon>
        <taxon>Mortierellaceae</taxon>
        <taxon>Entomortierella</taxon>
    </lineage>
</organism>
<evidence type="ECO:0000256" key="1">
    <source>
        <dbReference type="SAM" id="Phobius"/>
    </source>
</evidence>
<evidence type="ECO:0000313" key="2">
    <source>
        <dbReference type="EMBL" id="KAG0020420.1"/>
    </source>
</evidence>
<keyword evidence="1" id="KW-1133">Transmembrane helix</keyword>
<evidence type="ECO:0000313" key="3">
    <source>
        <dbReference type="Proteomes" id="UP000703661"/>
    </source>
</evidence>
<keyword evidence="1" id="KW-0812">Transmembrane</keyword>
<dbReference type="EMBL" id="JAAAID010000218">
    <property type="protein sequence ID" value="KAG0020420.1"/>
    <property type="molecule type" value="Genomic_DNA"/>
</dbReference>
<name>A0A9P6T2S7_9FUNG</name>